<dbReference type="InterPro" id="IPR008253">
    <property type="entry name" value="Marvel"/>
</dbReference>
<comment type="caution">
    <text evidence="13">The sequence shown here is derived from an EMBL/GenBank/DDBJ whole genome shotgun (WGS) entry which is preliminary data.</text>
</comment>
<keyword evidence="6" id="KW-0843">Virulence</keyword>
<evidence type="ECO:0000256" key="1">
    <source>
        <dbReference type="ARBA" id="ARBA00004141"/>
    </source>
</evidence>
<evidence type="ECO:0000259" key="12">
    <source>
        <dbReference type="Pfam" id="PF01284"/>
    </source>
</evidence>
<evidence type="ECO:0000256" key="11">
    <source>
        <dbReference type="SAM" id="SignalP"/>
    </source>
</evidence>
<keyword evidence="4 11" id="KW-0732">Signal</keyword>
<sequence>MRCQHLLHLSLLTTFGSAYKPPRTVYRADRIHPMDLELQGGFIPRGMDGSGHNRLSLDFSLYNHVLGTGTGSSKSNSAFVATSKTERAARRMLSLTSNGVGFIYTIHVTSNFYDVEGTLGFYYMHTTEQEVAALGRVQFSQVVGWTEFRQGVEQPFVKNQKYDHKLFDTEEWAGTEYRIAGFPDNHVAWKQEPWKSARESGPSLDLPCSSPPTSRKRQMMKCDFLLQPQPKPEARALLGWEWEVDAEAEKLFAEFASKFGLMTRAAVSWHMTLPELRERFRRSSHRVSSLKSHRVRWWSRGMAAVNAAVSGQSIFEVAASGTKMMSVLDRASIIMSILPGIGCSFQAWADEAHGKVDPSDIMLCVAADLLMVNGLGLPLIALMSLRSIRTKYLDSKMPTPAEMRQLRDKGWESYQESMMNFLKSPDFIAMSRNHFMAEMAGVMFEAAEALSRLRLMKREALSKPRRSFEEKRETRAAFDQSESALRSNLSAQAWERHDRLKSELPLIIKTSLRRQASEFNEIFIGKFEDDVEDNRYEPWANWGLTTVDLEMHAQAMVWHLRRSLPATPELGEIQHRVHEALTYLETPSLCTEYRPNGAIVFHCGDPSDGDNYGRGRVRSGDEAVYRPPKYQSGCNDTRERKGHHHLSSLHSVEQSPPPCTERRGDGGVNFNCGGPSDGESYRANDATMRPLVDGRHACGKIRGPPPPNVIRWIDIEPPPSVEHNWLQLYFTASLKKTTMGMLRFLVMGNHFAIFISSLIVTGILSYFIHRSSYRDTHIIFQEVIAVITFVLWLFGMLLPLVDRYKGHLMPVNLVLSYLWLTAFIFAAQDWSGDRCYDGPPMLENCGKKHTAEAFMFLTFFFLICNTVSEAMLWRSIPRDADFSKTGTARGVDNSATARV</sequence>
<evidence type="ECO:0000256" key="4">
    <source>
        <dbReference type="ARBA" id="ARBA00022729"/>
    </source>
</evidence>
<keyword evidence="3 10" id="KW-0812">Transmembrane</keyword>
<protein>
    <submittedName>
        <fullName evidence="13">Heat-labile enterotoxin</fullName>
    </submittedName>
</protein>
<feature type="transmembrane region" description="Helical" evidence="10">
    <location>
        <begin position="813"/>
        <end position="831"/>
    </location>
</feature>
<feature type="domain" description="MARVEL" evidence="12">
    <location>
        <begin position="752"/>
        <end position="867"/>
    </location>
</feature>
<feature type="signal peptide" evidence="11">
    <location>
        <begin position="1"/>
        <end position="18"/>
    </location>
</feature>
<keyword evidence="7 10" id="KW-0472">Membrane</keyword>
<evidence type="ECO:0000256" key="10">
    <source>
        <dbReference type="SAM" id="Phobius"/>
    </source>
</evidence>
<dbReference type="GO" id="GO:0090729">
    <property type="term" value="F:toxin activity"/>
    <property type="evidence" value="ECO:0007669"/>
    <property type="project" value="UniProtKB-KW"/>
</dbReference>
<accession>A0A367L1V3</accession>
<keyword evidence="2" id="KW-0800">Toxin</keyword>
<evidence type="ECO:0000256" key="2">
    <source>
        <dbReference type="ARBA" id="ARBA00022656"/>
    </source>
</evidence>
<dbReference type="InterPro" id="IPR001144">
    <property type="entry name" value="Enterotoxin_A"/>
</dbReference>
<reference evidence="13 14" key="1">
    <citation type="journal article" date="2015" name="BMC Genomics">
        <title>Insights from the genome of Ophiocordyceps polyrhachis-furcata to pathogenicity and host specificity in insect fungi.</title>
        <authorList>
            <person name="Wichadakul D."/>
            <person name="Kobmoo N."/>
            <person name="Ingsriswang S."/>
            <person name="Tangphatsornruang S."/>
            <person name="Chantasingh D."/>
            <person name="Luangsa-ard J.J."/>
            <person name="Eurwilaichitr L."/>
        </authorList>
    </citation>
    <scope>NUCLEOTIDE SEQUENCE [LARGE SCALE GENOMIC DNA]</scope>
    <source>
        <strain evidence="13 14">BCC 54312</strain>
    </source>
</reference>
<gene>
    <name evidence="13" type="ORF">L249_8860</name>
</gene>
<comment type="subcellular location">
    <subcellularLocation>
        <location evidence="1">Membrane</location>
        <topology evidence="1">Multi-pass membrane protein</topology>
    </subcellularLocation>
</comment>
<evidence type="ECO:0000256" key="3">
    <source>
        <dbReference type="ARBA" id="ARBA00022692"/>
    </source>
</evidence>
<keyword evidence="5 10" id="KW-1133">Transmembrane helix</keyword>
<evidence type="ECO:0000256" key="9">
    <source>
        <dbReference type="SAM" id="MobiDB-lite"/>
    </source>
</evidence>
<dbReference type="Pfam" id="PF01375">
    <property type="entry name" value="Enterotoxin_a"/>
    <property type="match status" value="1"/>
</dbReference>
<evidence type="ECO:0000256" key="5">
    <source>
        <dbReference type="ARBA" id="ARBA00022989"/>
    </source>
</evidence>
<feature type="chain" id="PRO_5016768395" evidence="11">
    <location>
        <begin position="19"/>
        <end position="899"/>
    </location>
</feature>
<keyword evidence="8" id="KW-1015">Disulfide bond</keyword>
<evidence type="ECO:0000256" key="7">
    <source>
        <dbReference type="ARBA" id="ARBA00023136"/>
    </source>
</evidence>
<dbReference type="PRINTS" id="PR00771">
    <property type="entry name" value="ENTEROTOXINA"/>
</dbReference>
<feature type="transmembrane region" description="Helical" evidence="10">
    <location>
        <begin position="851"/>
        <end position="873"/>
    </location>
</feature>
<dbReference type="PANTHER" id="PTHR39608">
    <property type="entry name" value="INTEGRAL MEMBRANE PROTEIN (AFU_ORTHOLOGUE AFUA_5G08640)"/>
    <property type="match status" value="1"/>
</dbReference>
<dbReference type="Gene3D" id="3.90.210.10">
    <property type="entry name" value="Heat-Labile Enterotoxin, subunit A"/>
    <property type="match status" value="1"/>
</dbReference>
<evidence type="ECO:0000313" key="14">
    <source>
        <dbReference type="Proteomes" id="UP000253664"/>
    </source>
</evidence>
<dbReference type="SUPFAM" id="SSF56399">
    <property type="entry name" value="ADP-ribosylation"/>
    <property type="match status" value="1"/>
</dbReference>
<feature type="region of interest" description="Disordered" evidence="9">
    <location>
        <begin position="624"/>
        <end position="683"/>
    </location>
</feature>
<dbReference type="AlphaFoldDB" id="A0A367L1V3"/>
<organism evidence="13 14">
    <name type="scientific">Ophiocordyceps polyrhachis-furcata BCC 54312</name>
    <dbReference type="NCBI Taxonomy" id="1330021"/>
    <lineage>
        <taxon>Eukaryota</taxon>
        <taxon>Fungi</taxon>
        <taxon>Dikarya</taxon>
        <taxon>Ascomycota</taxon>
        <taxon>Pezizomycotina</taxon>
        <taxon>Sordariomycetes</taxon>
        <taxon>Hypocreomycetidae</taxon>
        <taxon>Hypocreales</taxon>
        <taxon>Ophiocordycipitaceae</taxon>
        <taxon>Ophiocordyceps</taxon>
    </lineage>
</organism>
<keyword evidence="14" id="KW-1185">Reference proteome</keyword>
<name>A0A367L1V3_9HYPO</name>
<feature type="transmembrane region" description="Helical" evidence="10">
    <location>
        <begin position="744"/>
        <end position="767"/>
    </location>
</feature>
<dbReference type="OrthoDB" id="20872at2759"/>
<dbReference type="Proteomes" id="UP000253664">
    <property type="component" value="Unassembled WGS sequence"/>
</dbReference>
<dbReference type="Pfam" id="PF01284">
    <property type="entry name" value="MARVEL"/>
    <property type="match status" value="1"/>
</dbReference>
<dbReference type="EMBL" id="LKCN02000019">
    <property type="protein sequence ID" value="RCI08395.1"/>
    <property type="molecule type" value="Genomic_DNA"/>
</dbReference>
<dbReference type="GO" id="GO:0016020">
    <property type="term" value="C:membrane"/>
    <property type="evidence" value="ECO:0007669"/>
    <property type="project" value="UniProtKB-SubCell"/>
</dbReference>
<feature type="transmembrane region" description="Helical" evidence="10">
    <location>
        <begin position="779"/>
        <end position="801"/>
    </location>
</feature>
<evidence type="ECO:0000313" key="13">
    <source>
        <dbReference type="EMBL" id="RCI08395.1"/>
    </source>
</evidence>
<proteinExistence type="predicted"/>
<dbReference type="PANTHER" id="PTHR39608:SF2">
    <property type="entry name" value="MARVEL DOMAIN-CONTAINING PROTEIN"/>
    <property type="match status" value="1"/>
</dbReference>
<dbReference type="STRING" id="1330021.A0A367L1V3"/>
<evidence type="ECO:0000256" key="6">
    <source>
        <dbReference type="ARBA" id="ARBA00023026"/>
    </source>
</evidence>
<evidence type="ECO:0000256" key="8">
    <source>
        <dbReference type="ARBA" id="ARBA00023157"/>
    </source>
</evidence>